<dbReference type="PANTHER" id="PTHR11080:SF2">
    <property type="entry name" value="LD05707P"/>
    <property type="match status" value="1"/>
</dbReference>
<dbReference type="InterPro" id="IPR036380">
    <property type="entry name" value="Isochorismatase-like_sf"/>
</dbReference>
<evidence type="ECO:0000313" key="9">
    <source>
        <dbReference type="EMBL" id="OHV37330.1"/>
    </source>
</evidence>
<gene>
    <name evidence="9" type="ORF">BBK14_02915</name>
</gene>
<dbReference type="GO" id="GO:0046872">
    <property type="term" value="F:metal ion binding"/>
    <property type="evidence" value="ECO:0007669"/>
    <property type="project" value="UniProtKB-KW"/>
</dbReference>
<dbReference type="RefSeq" id="WP_071061687.1">
    <property type="nucleotide sequence ID" value="NZ_MAXA01000113.1"/>
</dbReference>
<organism evidence="9 10">
    <name type="scientific">Parafrankia soli</name>
    <dbReference type="NCBI Taxonomy" id="2599596"/>
    <lineage>
        <taxon>Bacteria</taxon>
        <taxon>Bacillati</taxon>
        <taxon>Actinomycetota</taxon>
        <taxon>Actinomycetes</taxon>
        <taxon>Frankiales</taxon>
        <taxon>Frankiaceae</taxon>
        <taxon>Parafrankia</taxon>
    </lineage>
</organism>
<evidence type="ECO:0000256" key="7">
    <source>
        <dbReference type="ARBA" id="ARBA00043224"/>
    </source>
</evidence>
<comment type="similarity">
    <text evidence="1">Belongs to the isochorismatase family.</text>
</comment>
<evidence type="ECO:0000259" key="8">
    <source>
        <dbReference type="Pfam" id="PF00857"/>
    </source>
</evidence>
<evidence type="ECO:0000313" key="10">
    <source>
        <dbReference type="Proteomes" id="UP000179769"/>
    </source>
</evidence>
<dbReference type="GO" id="GO:0008936">
    <property type="term" value="F:nicotinamidase activity"/>
    <property type="evidence" value="ECO:0007669"/>
    <property type="project" value="UniProtKB-EC"/>
</dbReference>
<keyword evidence="2" id="KW-0662">Pyridine nucleotide biosynthesis</keyword>
<comment type="caution">
    <text evidence="9">The sequence shown here is derived from an EMBL/GenBank/DDBJ whole genome shotgun (WGS) entry which is preliminary data.</text>
</comment>
<dbReference type="Gene3D" id="3.40.50.850">
    <property type="entry name" value="Isochorismatase-like"/>
    <property type="match status" value="1"/>
</dbReference>
<dbReference type="InterPro" id="IPR052347">
    <property type="entry name" value="Isochorismatase_Nicotinamidase"/>
</dbReference>
<proteinExistence type="inferred from homology"/>
<evidence type="ECO:0000256" key="6">
    <source>
        <dbReference type="ARBA" id="ARBA00039017"/>
    </source>
</evidence>
<evidence type="ECO:0000256" key="5">
    <source>
        <dbReference type="ARBA" id="ARBA00037900"/>
    </source>
</evidence>
<comment type="pathway">
    <text evidence="5">Cofactor biosynthesis; nicotinate biosynthesis; nicotinate from nicotinamide: step 1/1.</text>
</comment>
<keyword evidence="4" id="KW-0378">Hydrolase</keyword>
<dbReference type="EMBL" id="MAXA01000113">
    <property type="protein sequence ID" value="OHV37330.1"/>
    <property type="molecule type" value="Genomic_DNA"/>
</dbReference>
<keyword evidence="3" id="KW-0479">Metal-binding</keyword>
<dbReference type="SUPFAM" id="SSF52499">
    <property type="entry name" value="Isochorismatase-like hydrolases"/>
    <property type="match status" value="1"/>
</dbReference>
<feature type="domain" description="Isochorismatase-like" evidence="8">
    <location>
        <begin position="10"/>
        <end position="194"/>
    </location>
</feature>
<keyword evidence="10" id="KW-1185">Reference proteome</keyword>
<evidence type="ECO:0000256" key="2">
    <source>
        <dbReference type="ARBA" id="ARBA00022642"/>
    </source>
</evidence>
<protein>
    <recommendedName>
        <fullName evidence="6">nicotinamidase</fullName>
        <ecNumber evidence="6">3.5.1.19</ecNumber>
    </recommendedName>
    <alternativeName>
        <fullName evidence="7">Nicotinamide deamidase</fullName>
    </alternativeName>
</protein>
<name>A0A1S1QTN6_9ACTN</name>
<dbReference type="EC" id="3.5.1.19" evidence="6"/>
<dbReference type="PANTHER" id="PTHR11080">
    <property type="entry name" value="PYRAZINAMIDASE/NICOTINAMIDASE"/>
    <property type="match status" value="1"/>
</dbReference>
<sequence>MATRYGPGVALVVLDLQNDFAVPGGSLYVAGGEDIVAGVNREIAAATSAGSPVFYTQDWHPPSTPHFVTEGGIWPPHCVRGTPGARLCPDLTVAGEVIRKGVDGHDGYSGFSVRDPRSGERSATVLGERLAAGSVRTVVVVGLAGDYCVLETALDARALGLEVTLPLELTRFVELAEGDRERAIARMVGAGVRVEGLAARGGG</sequence>
<evidence type="ECO:0000256" key="3">
    <source>
        <dbReference type="ARBA" id="ARBA00022723"/>
    </source>
</evidence>
<evidence type="ECO:0000256" key="4">
    <source>
        <dbReference type="ARBA" id="ARBA00022801"/>
    </source>
</evidence>
<dbReference type="Proteomes" id="UP000179769">
    <property type="component" value="Unassembled WGS sequence"/>
</dbReference>
<evidence type="ECO:0000256" key="1">
    <source>
        <dbReference type="ARBA" id="ARBA00006336"/>
    </source>
</evidence>
<dbReference type="GO" id="GO:0019363">
    <property type="term" value="P:pyridine nucleotide biosynthetic process"/>
    <property type="evidence" value="ECO:0007669"/>
    <property type="project" value="UniProtKB-KW"/>
</dbReference>
<dbReference type="OrthoDB" id="9791276at2"/>
<dbReference type="AlphaFoldDB" id="A0A1S1QTN6"/>
<dbReference type="Pfam" id="PF00857">
    <property type="entry name" value="Isochorismatase"/>
    <property type="match status" value="1"/>
</dbReference>
<dbReference type="InterPro" id="IPR000868">
    <property type="entry name" value="Isochorismatase-like_dom"/>
</dbReference>
<accession>A0A1S1QTN6</accession>
<reference evidence="10" key="1">
    <citation type="submission" date="2016-07" db="EMBL/GenBank/DDBJ databases">
        <title>Frankia sp. NRRL B-16219 Genome sequencing.</title>
        <authorList>
            <person name="Ghodhbane-Gtari F."/>
            <person name="Swanson E."/>
            <person name="Gueddou A."/>
            <person name="Louati M."/>
            <person name="Nouioui I."/>
            <person name="Hezbri K."/>
            <person name="Abebe-Akele F."/>
            <person name="Simpson S."/>
            <person name="Morris K."/>
            <person name="Thomas K."/>
            <person name="Gtari M."/>
            <person name="Tisa L.S."/>
        </authorList>
    </citation>
    <scope>NUCLEOTIDE SEQUENCE [LARGE SCALE GENOMIC DNA]</scope>
    <source>
        <strain evidence="10">NRRL B-16219</strain>
    </source>
</reference>